<protein>
    <recommendedName>
        <fullName evidence="1">Restriction endonuclease type II-like domain-containing protein</fullName>
    </recommendedName>
</protein>
<dbReference type="InterPro" id="IPR011335">
    <property type="entry name" value="Restrct_endonuc-II-like"/>
</dbReference>
<name>A0A1J4SD49_9BACT</name>
<organism evidence="2 3">
    <name type="scientific">Candidatus Desantisbacteria bacterium CG1_02_38_46</name>
    <dbReference type="NCBI Taxonomy" id="1817893"/>
    <lineage>
        <taxon>Bacteria</taxon>
        <taxon>Candidatus Desantisiibacteriota</taxon>
    </lineage>
</organism>
<reference evidence="2 3" key="1">
    <citation type="journal article" date="2016" name="Environ. Microbiol.">
        <title>Genomic resolution of a cold subsurface aquifer community provides metabolic insights for novel microbes adapted to high CO concentrations.</title>
        <authorList>
            <person name="Probst A.J."/>
            <person name="Castelle C.J."/>
            <person name="Singh A."/>
            <person name="Brown C.T."/>
            <person name="Anantharaman K."/>
            <person name="Sharon I."/>
            <person name="Hug L.A."/>
            <person name="Burstein D."/>
            <person name="Emerson J.B."/>
            <person name="Thomas B.C."/>
            <person name="Banfield J.F."/>
        </authorList>
    </citation>
    <scope>NUCLEOTIDE SEQUENCE [LARGE SCALE GENOMIC DNA]</scope>
    <source>
        <strain evidence="2">CG1_02_38_46</strain>
    </source>
</reference>
<dbReference type="SUPFAM" id="SSF52980">
    <property type="entry name" value="Restriction endonuclease-like"/>
    <property type="match status" value="1"/>
</dbReference>
<evidence type="ECO:0000313" key="3">
    <source>
        <dbReference type="Proteomes" id="UP000182278"/>
    </source>
</evidence>
<dbReference type="Proteomes" id="UP000182278">
    <property type="component" value="Unassembled WGS sequence"/>
</dbReference>
<proteinExistence type="predicted"/>
<sequence>MDPEIREMKEDIVLIGVLKNRRDLNLLLRKKWYRIPSLYAPRRRARFIAFYQPSVFGKSGQRIRYYARIKNCEIVKRKWILPGEPDHIRADEDYLKINLSGIQRLPRPIINKNRTRISFGFTTLKKLLFVNTVMELFDIPPIEEILSDALSKRRIKFSREHIFSLPDGKKYRLDFVIFCRVGLDDKNGLLNIECDGEKWHSIRSQRLKDSLRDRNLRKEGWSILRLKEKDIVNNLQKCIDRIEKKMEGLGGAVM</sequence>
<feature type="domain" description="Restriction endonuclease type II-like" evidence="1">
    <location>
        <begin position="169"/>
        <end position="245"/>
    </location>
</feature>
<dbReference type="EMBL" id="MNUO01000052">
    <property type="protein sequence ID" value="OIN97331.1"/>
    <property type="molecule type" value="Genomic_DNA"/>
</dbReference>
<dbReference type="InterPro" id="IPR049468">
    <property type="entry name" value="Restrct_endonuc-II-like_dom"/>
</dbReference>
<dbReference type="Gene3D" id="3.40.960.10">
    <property type="entry name" value="VSR Endonuclease"/>
    <property type="match status" value="1"/>
</dbReference>
<evidence type="ECO:0000313" key="2">
    <source>
        <dbReference type="EMBL" id="OIN97331.1"/>
    </source>
</evidence>
<dbReference type="AlphaFoldDB" id="A0A1J4SD49"/>
<dbReference type="Pfam" id="PF18741">
    <property type="entry name" value="MTES_1575"/>
    <property type="match status" value="1"/>
</dbReference>
<comment type="caution">
    <text evidence="2">The sequence shown here is derived from an EMBL/GenBank/DDBJ whole genome shotgun (WGS) entry which is preliminary data.</text>
</comment>
<dbReference type="STRING" id="1817893.AUJ66_03630"/>
<gene>
    <name evidence="2" type="ORF">AUJ66_03630</name>
</gene>
<accession>A0A1J4SD49</accession>
<evidence type="ECO:0000259" key="1">
    <source>
        <dbReference type="Pfam" id="PF18741"/>
    </source>
</evidence>